<dbReference type="SUPFAM" id="SSF48452">
    <property type="entry name" value="TPR-like"/>
    <property type="match status" value="1"/>
</dbReference>
<dbReference type="Proteomes" id="UP001589810">
    <property type="component" value="Unassembled WGS sequence"/>
</dbReference>
<dbReference type="Gene3D" id="1.10.10.10">
    <property type="entry name" value="Winged helix-like DNA-binding domain superfamily/Winged helix DNA-binding domain"/>
    <property type="match status" value="1"/>
</dbReference>
<dbReference type="InterPro" id="IPR051677">
    <property type="entry name" value="AfsR-DnrI-RedD_regulator"/>
</dbReference>
<accession>A0ABV6MNX6</accession>
<keyword evidence="8" id="KW-1185">Reference proteome</keyword>
<keyword evidence="2" id="KW-0805">Transcription regulation</keyword>
<dbReference type="Gene3D" id="1.25.40.10">
    <property type="entry name" value="Tetratricopeptide repeat domain"/>
    <property type="match status" value="2"/>
</dbReference>
<name>A0ABV6MNX6_9PSEU</name>
<dbReference type="PROSITE" id="PS51755">
    <property type="entry name" value="OMPR_PHOB"/>
    <property type="match status" value="1"/>
</dbReference>
<evidence type="ECO:0000313" key="7">
    <source>
        <dbReference type="EMBL" id="MFC0541847.1"/>
    </source>
</evidence>
<dbReference type="InterPro" id="IPR016032">
    <property type="entry name" value="Sig_transdc_resp-reg_C-effctor"/>
</dbReference>
<dbReference type="PANTHER" id="PTHR35807:SF1">
    <property type="entry name" value="TRANSCRIPTIONAL REGULATOR REDD"/>
    <property type="match status" value="1"/>
</dbReference>
<dbReference type="InterPro" id="IPR011990">
    <property type="entry name" value="TPR-like_helical_dom_sf"/>
</dbReference>
<keyword evidence="3 5" id="KW-0238">DNA-binding</keyword>
<feature type="DNA-binding region" description="OmpR/PhoB-type" evidence="5">
    <location>
        <begin position="1"/>
        <end position="104"/>
    </location>
</feature>
<organism evidence="7 8">
    <name type="scientific">Kutzneria chonburiensis</name>
    <dbReference type="NCBI Taxonomy" id="1483604"/>
    <lineage>
        <taxon>Bacteria</taxon>
        <taxon>Bacillati</taxon>
        <taxon>Actinomycetota</taxon>
        <taxon>Actinomycetes</taxon>
        <taxon>Pseudonocardiales</taxon>
        <taxon>Pseudonocardiaceae</taxon>
        <taxon>Kutzneria</taxon>
    </lineage>
</organism>
<dbReference type="CDD" id="cd15831">
    <property type="entry name" value="BTAD"/>
    <property type="match status" value="1"/>
</dbReference>
<comment type="caution">
    <text evidence="7">The sequence shown here is derived from an EMBL/GenBank/DDBJ whole genome shotgun (WGS) entry which is preliminary data.</text>
</comment>
<evidence type="ECO:0000313" key="8">
    <source>
        <dbReference type="Proteomes" id="UP001589810"/>
    </source>
</evidence>
<evidence type="ECO:0000256" key="4">
    <source>
        <dbReference type="ARBA" id="ARBA00023163"/>
    </source>
</evidence>
<evidence type="ECO:0000259" key="6">
    <source>
        <dbReference type="PROSITE" id="PS51755"/>
    </source>
</evidence>
<feature type="domain" description="OmpR/PhoB-type" evidence="6">
    <location>
        <begin position="1"/>
        <end position="104"/>
    </location>
</feature>
<dbReference type="InterPro" id="IPR036388">
    <property type="entry name" value="WH-like_DNA-bd_sf"/>
</dbReference>
<keyword evidence="4" id="KW-0804">Transcription</keyword>
<gene>
    <name evidence="7" type="ORF">ACFFH7_10165</name>
</gene>
<proteinExistence type="inferred from homology"/>
<dbReference type="RefSeq" id="WP_273942119.1">
    <property type="nucleotide sequence ID" value="NZ_CP097263.1"/>
</dbReference>
<dbReference type="EMBL" id="JBHLUD010000002">
    <property type="protein sequence ID" value="MFC0541847.1"/>
    <property type="molecule type" value="Genomic_DNA"/>
</dbReference>
<evidence type="ECO:0000256" key="2">
    <source>
        <dbReference type="ARBA" id="ARBA00023015"/>
    </source>
</evidence>
<comment type="similarity">
    <text evidence="1">Belongs to the AfsR/DnrI/RedD regulatory family.</text>
</comment>
<evidence type="ECO:0000256" key="1">
    <source>
        <dbReference type="ARBA" id="ARBA00005820"/>
    </source>
</evidence>
<dbReference type="Pfam" id="PF03704">
    <property type="entry name" value="BTAD"/>
    <property type="match status" value="1"/>
</dbReference>
<evidence type="ECO:0000256" key="3">
    <source>
        <dbReference type="ARBA" id="ARBA00023125"/>
    </source>
</evidence>
<protein>
    <submittedName>
        <fullName evidence="7">BTAD domain-containing putative transcriptional regulator</fullName>
    </submittedName>
</protein>
<dbReference type="SMART" id="SM00862">
    <property type="entry name" value="Trans_reg_C"/>
    <property type="match status" value="1"/>
</dbReference>
<evidence type="ECO:0000256" key="5">
    <source>
        <dbReference type="PROSITE-ProRule" id="PRU01091"/>
    </source>
</evidence>
<sequence length="724" mass="77626">MGDNPHVVDIRVLGPLEVDVDGDVLNLGGPRLRALLALLVAAAARPVSVSALVELLWGYAAPPDAGRTVRTYMSRLRKSIASATTAVGASELIVTKPPGYLLRVEPALVDAVRFEQLAAAGHRSLNAGRPEVAIGQLGAALRLWQGGAYEEFTGMPALDAASRRLAQLRDDAVQDRIDADLATGHGQELVAELTEMTAAAPGNERLWGQLMTALYRAGRQADALDTFRRARCALIEECGVEPSPVLTAIHQRILAHEDGLLVVGELTTRDDGRRERLLAAGASALHTDGDLTVSREQFEAAHRDAEQHGDVIGMAHAVLGLSGLWVHEHRTATTTTQLRSRLEHALAAVDRDSPLALRLRVRIAGETEYPTATHTEILRLVEDTRQAGDPVAHAEALSIAHHCVLGPDHGALRHELALRLIAESDRTGRRIDRLMGLLWHTVDLFLAADPHAERRLGELEAVLADGEHLAVRFAADAVRVMLAIRGGRFDEAEVMAQACAELGQQAGDADALGWYGAQLVAIRWFQGRLTELLPMLEVLVHSYTLSAIDNSYFAALASAAAVAGDHRAAATALARLTGHDLARVPRSSTWLVAMNGVAEVAFRLGDADTAAQVYRLLSPFADLPIMPSLGIACFGSAHHSLGLASLTTGHLDRAVQHLRTAVQHNLALAHWPAVVVSRIRHGQALQRRNRPGDTAAGAHELAVAAEDAAALKMSTAHLEHPYAN</sequence>
<dbReference type="SMART" id="SM01043">
    <property type="entry name" value="BTAD"/>
    <property type="match status" value="1"/>
</dbReference>
<reference evidence="7 8" key="1">
    <citation type="submission" date="2024-09" db="EMBL/GenBank/DDBJ databases">
        <authorList>
            <person name="Sun Q."/>
            <person name="Mori K."/>
        </authorList>
    </citation>
    <scope>NUCLEOTIDE SEQUENCE [LARGE SCALE GENOMIC DNA]</scope>
    <source>
        <strain evidence="7 8">TBRC 1432</strain>
    </source>
</reference>
<dbReference type="InterPro" id="IPR001867">
    <property type="entry name" value="OmpR/PhoB-type_DNA-bd"/>
</dbReference>
<dbReference type="InterPro" id="IPR005158">
    <property type="entry name" value="BTAD"/>
</dbReference>
<dbReference type="PANTHER" id="PTHR35807">
    <property type="entry name" value="TRANSCRIPTIONAL REGULATOR REDD-RELATED"/>
    <property type="match status" value="1"/>
</dbReference>
<dbReference type="Pfam" id="PF00486">
    <property type="entry name" value="Trans_reg_C"/>
    <property type="match status" value="1"/>
</dbReference>
<dbReference type="SUPFAM" id="SSF46894">
    <property type="entry name" value="C-terminal effector domain of the bipartite response regulators"/>
    <property type="match status" value="1"/>
</dbReference>